<evidence type="ECO:0000313" key="7">
    <source>
        <dbReference type="EMBL" id="MER7186743.1"/>
    </source>
</evidence>
<feature type="region of interest" description="Disordered" evidence="4">
    <location>
        <begin position="413"/>
        <end position="497"/>
    </location>
</feature>
<dbReference type="PANTHER" id="PTHR42996:SF1">
    <property type="entry name" value="PHOSPHATE-BINDING PROTEIN PSTS"/>
    <property type="match status" value="1"/>
</dbReference>
<feature type="signal peptide" evidence="5">
    <location>
        <begin position="1"/>
        <end position="30"/>
    </location>
</feature>
<keyword evidence="3" id="KW-0592">Phosphate transport</keyword>
<evidence type="ECO:0000259" key="6">
    <source>
        <dbReference type="Pfam" id="PF12849"/>
    </source>
</evidence>
<dbReference type="NCBIfam" id="TIGR00975">
    <property type="entry name" value="3a0107s03"/>
    <property type="match status" value="1"/>
</dbReference>
<feature type="chain" id="PRO_5045414300" evidence="5">
    <location>
        <begin position="31"/>
        <end position="497"/>
    </location>
</feature>
<sequence length="497" mass="51073">MKPATGFRLAATVLSLLCALLAVQPPSAAAASYAKITGSGSTWSSNAVQQWVRNVKANYGMTVNFTANGSSQGREQFKNNTVDFAVSEIPYGLKEQGVTDTPPSRGYAYMPIVAGGTAFMYNLKINGKMVTNLRLSGDVVTKIFTGKITRWNDPAIAADNPGLNMPARAIVPVVRSDGSGTSAQFTMWMSKEYGSLWADYCSRTGRGSGNCGMTSNYPLLSGSTMIAKSGSLGVSGHVRQPSGEGAITYVEYSYAKNTGFPVAKVLNKDGYYVEPTAASVAVALTKAEINENKASVNYLTQILDGVYTNADARTYPLSSYSYMILPTKVESGFTAAKGNSLGTFGRYFLCDGQQQADDLGYSPLPKNLVQAGFDQLRKVPGAPTGTIDINTCRNPTFSGGVNTLIKNAPYPKSCDKKGPTQCTTGTAGAAGTDTPVKQGATGGSSSGGSGSSTGGSSTGGSSATGGSGTGGTDTNGDGTPDASASAASGGTSGASID</sequence>
<dbReference type="CDD" id="cd13565">
    <property type="entry name" value="PBP2_PstS"/>
    <property type="match status" value="1"/>
</dbReference>
<feature type="non-terminal residue" evidence="7">
    <location>
        <position position="497"/>
    </location>
</feature>
<keyword evidence="2" id="KW-0813">Transport</keyword>
<accession>A0ABV1XCN3</accession>
<dbReference type="Pfam" id="PF12849">
    <property type="entry name" value="PBP_like_2"/>
    <property type="match status" value="1"/>
</dbReference>
<protein>
    <submittedName>
        <fullName evidence="7">Phosphate ABC transporter substrate-binding protein PstS</fullName>
    </submittedName>
</protein>
<evidence type="ECO:0000256" key="1">
    <source>
        <dbReference type="ARBA" id="ARBA00008725"/>
    </source>
</evidence>
<evidence type="ECO:0000256" key="2">
    <source>
        <dbReference type="ARBA" id="ARBA00022448"/>
    </source>
</evidence>
<evidence type="ECO:0000256" key="5">
    <source>
        <dbReference type="SAM" id="SignalP"/>
    </source>
</evidence>
<reference evidence="7 8" key="1">
    <citation type="submission" date="2024-06" db="EMBL/GenBank/DDBJ databases">
        <title>The Natural Products Discovery Center: Release of the First 8490 Sequenced Strains for Exploring Actinobacteria Biosynthetic Diversity.</title>
        <authorList>
            <person name="Kalkreuter E."/>
            <person name="Kautsar S.A."/>
            <person name="Yang D."/>
            <person name="Bader C.D."/>
            <person name="Teijaro C.N."/>
            <person name="Fluegel L."/>
            <person name="Davis C.M."/>
            <person name="Simpson J.R."/>
            <person name="Lauterbach L."/>
            <person name="Steele A.D."/>
            <person name="Gui C."/>
            <person name="Meng S."/>
            <person name="Li G."/>
            <person name="Viehrig K."/>
            <person name="Ye F."/>
            <person name="Su P."/>
            <person name="Kiefer A.F."/>
            <person name="Nichols A."/>
            <person name="Cepeda A.J."/>
            <person name="Yan W."/>
            <person name="Fan B."/>
            <person name="Jiang Y."/>
            <person name="Adhikari A."/>
            <person name="Zheng C.-J."/>
            <person name="Schuster L."/>
            <person name="Cowan T.M."/>
            <person name="Smanski M.J."/>
            <person name="Chevrette M.G."/>
            <person name="De Carvalho L.P.S."/>
            <person name="Shen B."/>
        </authorList>
    </citation>
    <scope>NUCLEOTIDE SEQUENCE [LARGE SCALE GENOMIC DNA]</scope>
    <source>
        <strain evidence="7 8">NPDC000234</strain>
    </source>
</reference>
<dbReference type="PANTHER" id="PTHR42996">
    <property type="entry name" value="PHOSPHATE-BINDING PROTEIN PSTS"/>
    <property type="match status" value="1"/>
</dbReference>
<dbReference type="SUPFAM" id="SSF53850">
    <property type="entry name" value="Periplasmic binding protein-like II"/>
    <property type="match status" value="1"/>
</dbReference>
<feature type="compositionally biased region" description="Gly residues" evidence="4">
    <location>
        <begin position="440"/>
        <end position="473"/>
    </location>
</feature>
<dbReference type="RefSeq" id="WP_350790648.1">
    <property type="nucleotide sequence ID" value="NZ_JBEPEK010000651.1"/>
</dbReference>
<dbReference type="Proteomes" id="UP001474181">
    <property type="component" value="Unassembled WGS sequence"/>
</dbReference>
<proteinExistence type="inferred from homology"/>
<evidence type="ECO:0000256" key="4">
    <source>
        <dbReference type="SAM" id="MobiDB-lite"/>
    </source>
</evidence>
<keyword evidence="8" id="KW-1185">Reference proteome</keyword>
<gene>
    <name evidence="7" type="primary">pstS</name>
    <name evidence="7" type="ORF">ABT404_46040</name>
</gene>
<comment type="similarity">
    <text evidence="1">Belongs to the PstS family.</text>
</comment>
<feature type="compositionally biased region" description="Low complexity" evidence="4">
    <location>
        <begin position="474"/>
        <end position="497"/>
    </location>
</feature>
<organism evidence="7 8">
    <name type="scientific">Streptomyces hyaluromycini</name>
    <dbReference type="NCBI Taxonomy" id="1377993"/>
    <lineage>
        <taxon>Bacteria</taxon>
        <taxon>Bacillati</taxon>
        <taxon>Actinomycetota</taxon>
        <taxon>Actinomycetes</taxon>
        <taxon>Kitasatosporales</taxon>
        <taxon>Streptomycetaceae</taxon>
        <taxon>Streptomyces</taxon>
    </lineage>
</organism>
<dbReference type="InterPro" id="IPR024370">
    <property type="entry name" value="PBP_domain"/>
</dbReference>
<evidence type="ECO:0000256" key="3">
    <source>
        <dbReference type="ARBA" id="ARBA00022592"/>
    </source>
</evidence>
<comment type="caution">
    <text evidence="7">The sequence shown here is derived from an EMBL/GenBank/DDBJ whole genome shotgun (WGS) entry which is preliminary data.</text>
</comment>
<feature type="domain" description="PBP" evidence="6">
    <location>
        <begin position="26"/>
        <end position="350"/>
    </location>
</feature>
<dbReference type="InterPro" id="IPR050962">
    <property type="entry name" value="Phosphate-bind_PstS"/>
</dbReference>
<dbReference type="EMBL" id="JBEPEK010000651">
    <property type="protein sequence ID" value="MER7186743.1"/>
    <property type="molecule type" value="Genomic_DNA"/>
</dbReference>
<evidence type="ECO:0000313" key="8">
    <source>
        <dbReference type="Proteomes" id="UP001474181"/>
    </source>
</evidence>
<dbReference type="InterPro" id="IPR005673">
    <property type="entry name" value="ABC_phos-bd_PstS"/>
</dbReference>
<dbReference type="Gene3D" id="3.40.190.10">
    <property type="entry name" value="Periplasmic binding protein-like II"/>
    <property type="match status" value="2"/>
</dbReference>
<name>A0ABV1XCN3_9ACTN</name>
<feature type="compositionally biased region" description="Low complexity" evidence="4">
    <location>
        <begin position="423"/>
        <end position="432"/>
    </location>
</feature>
<keyword evidence="5" id="KW-0732">Signal</keyword>